<evidence type="ECO:0000256" key="1">
    <source>
        <dbReference type="SAM" id="Phobius"/>
    </source>
</evidence>
<dbReference type="GO" id="GO:0005576">
    <property type="term" value="C:extracellular region"/>
    <property type="evidence" value="ECO:0007669"/>
    <property type="project" value="InterPro"/>
</dbReference>
<keyword evidence="1" id="KW-0812">Transmembrane</keyword>
<dbReference type="GeneID" id="39105890"/>
<protein>
    <submittedName>
        <fullName evidence="3">ORF59</fullName>
    </submittedName>
</protein>
<keyword evidence="1" id="KW-1133">Transmembrane helix</keyword>
<dbReference type="SMART" id="SM00494">
    <property type="entry name" value="ChtBD2"/>
    <property type="match status" value="1"/>
</dbReference>
<evidence type="ECO:0000259" key="2">
    <source>
        <dbReference type="PROSITE" id="PS50940"/>
    </source>
</evidence>
<dbReference type="RefSeq" id="YP_009345777.1">
    <property type="nucleotide sequence ID" value="NC_033780.2"/>
</dbReference>
<name>A0A1S5YE60_9BBAC</name>
<dbReference type="SUPFAM" id="SSF57625">
    <property type="entry name" value="Invertebrate chitin-binding proteins"/>
    <property type="match status" value="1"/>
</dbReference>
<dbReference type="InterPro" id="IPR036508">
    <property type="entry name" value="Chitin-bd_dom_sf"/>
</dbReference>
<keyword evidence="4" id="KW-1185">Reference proteome</keyword>
<evidence type="ECO:0000313" key="4">
    <source>
        <dbReference type="Proteomes" id="UP000203651"/>
    </source>
</evidence>
<sequence>MRTITIVIIVLFCVIVAVVVGVVIVARSDYDEYYSEICPEGFKGIMPDPNNCKRFYRCENDIAILLVCGDTWLFDSQQLTCRPPHLVRCNNRPRN</sequence>
<accession>A0A1S5YE60</accession>
<reference evidence="3 4" key="1">
    <citation type="journal article" date="2017" name="PLoS ONE">
        <title>The Complete Genome Sequence of a Second Distinct Betabaculovirus from the True Armyworm, Mythimna unipuncta.</title>
        <authorList>
            <person name="Harrison R.L."/>
            <person name="Rowley D.L."/>
            <person name="Mowery J."/>
            <person name="Bauchan G.R."/>
            <person name="Theilmann D.A."/>
            <person name="Rohrmann G.F."/>
            <person name="Erlandson M.A."/>
        </authorList>
    </citation>
    <scope>NUCLEOTIDE SEQUENCE [LARGE SCALE GENOMIC DNA]</scope>
    <source>
        <strain evidence="3">MyunGV#8</strain>
    </source>
</reference>
<feature type="domain" description="Chitin-binding type-2" evidence="2">
    <location>
        <begin position="35"/>
        <end position="91"/>
    </location>
</feature>
<organism evidence="3 4">
    <name type="scientific">Betabaculovirus altermyunipunctae</name>
    <dbReference type="NCBI Taxonomy" id="3051996"/>
    <lineage>
        <taxon>Viruses</taxon>
        <taxon>Viruses incertae sedis</taxon>
        <taxon>Naldaviricetes</taxon>
        <taxon>Lefavirales</taxon>
        <taxon>Baculoviridae</taxon>
        <taxon>Betabaculovirus</taxon>
    </lineage>
</organism>
<dbReference type="InterPro" id="IPR002557">
    <property type="entry name" value="Chitin-bd_dom"/>
</dbReference>
<dbReference type="EMBL" id="KX855660">
    <property type="protein sequence ID" value="AQQ80326.1"/>
    <property type="molecule type" value="Genomic_DNA"/>
</dbReference>
<feature type="transmembrane region" description="Helical" evidence="1">
    <location>
        <begin position="6"/>
        <end position="26"/>
    </location>
</feature>
<dbReference type="Pfam" id="PF01607">
    <property type="entry name" value="CBM_14"/>
    <property type="match status" value="1"/>
</dbReference>
<keyword evidence="1" id="KW-0472">Membrane</keyword>
<dbReference type="PROSITE" id="PS50940">
    <property type="entry name" value="CHIT_BIND_II"/>
    <property type="match status" value="1"/>
</dbReference>
<dbReference type="Gene3D" id="2.170.140.10">
    <property type="entry name" value="Chitin binding domain"/>
    <property type="match status" value="1"/>
</dbReference>
<dbReference type="KEGG" id="vg:39105890"/>
<dbReference type="Proteomes" id="UP000203651">
    <property type="component" value="Segment"/>
</dbReference>
<dbReference type="GO" id="GO:0008061">
    <property type="term" value="F:chitin binding"/>
    <property type="evidence" value="ECO:0007669"/>
    <property type="project" value="InterPro"/>
</dbReference>
<evidence type="ECO:0000313" key="3">
    <source>
        <dbReference type="EMBL" id="AQQ80326.1"/>
    </source>
</evidence>
<proteinExistence type="predicted"/>